<feature type="region of interest" description="Disordered" evidence="1">
    <location>
        <begin position="199"/>
        <end position="257"/>
    </location>
</feature>
<feature type="compositionally biased region" description="Polar residues" evidence="1">
    <location>
        <begin position="105"/>
        <end position="118"/>
    </location>
</feature>
<comment type="caution">
    <text evidence="3">The sequence shown here is derived from an EMBL/GenBank/DDBJ whole genome shotgun (WGS) entry which is preliminary data.</text>
</comment>
<name>A0A0L0VSN8_9BASI</name>
<feature type="signal peptide" evidence="2">
    <location>
        <begin position="1"/>
        <end position="24"/>
    </location>
</feature>
<evidence type="ECO:0000256" key="1">
    <source>
        <dbReference type="SAM" id="MobiDB-lite"/>
    </source>
</evidence>
<dbReference type="Proteomes" id="UP000054564">
    <property type="component" value="Unassembled WGS sequence"/>
</dbReference>
<sequence length="489" mass="55176">MDPYSNAAFGRMKLFLADLNLVLGSHLAVSPAYHQPSGALPSLNQSGSNLASNHIGFRNQRPWGRPTRCSRSWRTNQSENCHRSFQYARHARPSVPLLKRRENRYPQTDPVQTPSIQKSFICRDKQGSQKPRDTTQDPICIQPIDQCQDCQQNGKPKQDYLENPENGDCNGGCNENLDPEPDPNIECNEDLDKDCSHFQSEEFDPDCEHNPASGYNNSPDNEDLISEHPTDDTTTDLSHSDPQCTVEEDKSDDQSDLIIDVGPVPKGPACFESIMSKTVISGLNTNQDNSQTNKRSSFITDLSSIAEELEPTSLQSIATTAAPMDPDPLSDFDNQRNTKFNDRSDLAVDSGPATQETVPCQPIPIHYRPVTTTYPPVPISYHPAPYPYQHIPIPYTHFQHPYCQPVAQPQSSNPSHSPPAPIEYRYPPISFPYYYPPSSFYHQYHPPPHPQSSQNSNSNPDQETPSFECNNHRQQDYEHHCEDNHINYF</sequence>
<keyword evidence="4" id="KW-1185">Reference proteome</keyword>
<proteinExistence type="predicted"/>
<dbReference type="EMBL" id="AJIL01000024">
    <property type="protein sequence ID" value="KNF02303.1"/>
    <property type="molecule type" value="Genomic_DNA"/>
</dbReference>
<feature type="region of interest" description="Disordered" evidence="1">
    <location>
        <begin position="444"/>
        <end position="469"/>
    </location>
</feature>
<feature type="compositionally biased region" description="Basic and acidic residues" evidence="1">
    <location>
        <begin position="121"/>
        <end position="135"/>
    </location>
</feature>
<evidence type="ECO:0000256" key="2">
    <source>
        <dbReference type="SAM" id="SignalP"/>
    </source>
</evidence>
<accession>A0A0L0VSN8</accession>
<evidence type="ECO:0000313" key="4">
    <source>
        <dbReference type="Proteomes" id="UP000054564"/>
    </source>
</evidence>
<reference evidence="4" key="1">
    <citation type="submission" date="2014-03" db="EMBL/GenBank/DDBJ databases">
        <title>The Genome Sequence of Puccinia striiformis f. sp. tritici PST-78.</title>
        <authorList>
            <consortium name="The Broad Institute Genome Sequencing Platform"/>
            <person name="Cuomo C."/>
            <person name="Hulbert S."/>
            <person name="Chen X."/>
            <person name="Walker B."/>
            <person name="Young S.K."/>
            <person name="Zeng Q."/>
            <person name="Gargeya S."/>
            <person name="Fitzgerald M."/>
            <person name="Haas B."/>
            <person name="Abouelleil A."/>
            <person name="Alvarado L."/>
            <person name="Arachchi H.M."/>
            <person name="Berlin A.M."/>
            <person name="Chapman S.B."/>
            <person name="Goldberg J."/>
            <person name="Griggs A."/>
            <person name="Gujja S."/>
            <person name="Hansen M."/>
            <person name="Howarth C."/>
            <person name="Imamovic A."/>
            <person name="Larimer J."/>
            <person name="McCowan C."/>
            <person name="Montmayeur A."/>
            <person name="Murphy C."/>
            <person name="Neiman D."/>
            <person name="Pearson M."/>
            <person name="Priest M."/>
            <person name="Roberts A."/>
            <person name="Saif S."/>
            <person name="Shea T."/>
            <person name="Sisk P."/>
            <person name="Sykes S."/>
            <person name="Wortman J."/>
            <person name="Nusbaum C."/>
            <person name="Birren B."/>
        </authorList>
    </citation>
    <scope>NUCLEOTIDE SEQUENCE [LARGE SCALE GENOMIC DNA]</scope>
    <source>
        <strain evidence="4">race PST-78</strain>
    </source>
</reference>
<feature type="chain" id="PRO_5005549863" evidence="2">
    <location>
        <begin position="25"/>
        <end position="489"/>
    </location>
</feature>
<organism evidence="3 4">
    <name type="scientific">Puccinia striiformis f. sp. tritici PST-78</name>
    <dbReference type="NCBI Taxonomy" id="1165861"/>
    <lineage>
        <taxon>Eukaryota</taxon>
        <taxon>Fungi</taxon>
        <taxon>Dikarya</taxon>
        <taxon>Basidiomycota</taxon>
        <taxon>Pucciniomycotina</taxon>
        <taxon>Pucciniomycetes</taxon>
        <taxon>Pucciniales</taxon>
        <taxon>Pucciniaceae</taxon>
        <taxon>Puccinia</taxon>
    </lineage>
</organism>
<dbReference type="AlphaFoldDB" id="A0A0L0VSN8"/>
<evidence type="ECO:0000313" key="3">
    <source>
        <dbReference type="EMBL" id="KNF02303.1"/>
    </source>
</evidence>
<keyword evidence="2" id="KW-0732">Signal</keyword>
<gene>
    <name evidence="3" type="ORF">PSTG_04510</name>
</gene>
<protein>
    <submittedName>
        <fullName evidence="3">Uncharacterized protein</fullName>
    </submittedName>
</protein>
<feature type="region of interest" description="Disordered" evidence="1">
    <location>
        <begin position="92"/>
        <end position="137"/>
    </location>
</feature>
<feature type="compositionally biased region" description="Low complexity" evidence="1">
    <location>
        <begin position="451"/>
        <end position="460"/>
    </location>
</feature>